<evidence type="ECO:0000313" key="12">
    <source>
        <dbReference type="Proteomes" id="UP000027730"/>
    </source>
</evidence>
<dbReference type="NCBIfam" id="TIGR01297">
    <property type="entry name" value="CDF"/>
    <property type="match status" value="1"/>
</dbReference>
<evidence type="ECO:0000256" key="4">
    <source>
        <dbReference type="ARBA" id="ARBA00022692"/>
    </source>
</evidence>
<comment type="similarity">
    <text evidence="2">Belongs to the cation diffusion facilitator (CDF) transporter (TC 2.A.4) family. SLC30A subfamily.</text>
</comment>
<dbReference type="STRING" id="1043004.A0A074WDW5"/>
<dbReference type="OrthoDB" id="9944568at2759"/>
<dbReference type="GO" id="GO:0006882">
    <property type="term" value="P:intracellular zinc ion homeostasis"/>
    <property type="evidence" value="ECO:0007669"/>
    <property type="project" value="TreeGrafter"/>
</dbReference>
<keyword evidence="12" id="KW-1185">Reference proteome</keyword>
<feature type="domain" description="Cation efflux protein transmembrane" evidence="9">
    <location>
        <begin position="12"/>
        <end position="242"/>
    </location>
</feature>
<dbReference type="InterPro" id="IPR002524">
    <property type="entry name" value="Cation_efflux"/>
</dbReference>
<dbReference type="SUPFAM" id="SSF161111">
    <property type="entry name" value="Cation efflux protein transmembrane domain-like"/>
    <property type="match status" value="1"/>
</dbReference>
<feature type="transmembrane region" description="Helical" evidence="8">
    <location>
        <begin position="217"/>
        <end position="235"/>
    </location>
</feature>
<dbReference type="PANTHER" id="PTHR45820">
    <property type="entry name" value="FI23527P1"/>
    <property type="match status" value="1"/>
</dbReference>
<name>A0A074WDW5_9PEZI</name>
<sequence length="348" mass="37371">MARSNSSTSTRLIIVIVLSSAFFVAELVVGFRTKSLALIADAFHYLNDLIAFCVALVAAKLSERKNAPASLAFGWGRAKVLGAFFNGSFLIALGLSIFLQAIERFINIEVIDQPLNVLIMGCIGLLLNVICILTVHADHGHHHHGSNKEPKAGTPVLEMSDLASHENPSKKHAHGDLGVNAIVIHILGDVLNNLGVIAAALVMMLVQSPNRFYADPAVSMGIAIMIASSALPLTFRSGHILLGSTPPSAQSGAVMRELSKIPGVVSVHDLCVWQLSQEESIASAHIVMSPMTSQEMLSGSSTEIEELVRAEQPKETQNGRLARLGRCLHEFGIQRVTLQIEDDPAKTK</sequence>
<dbReference type="Proteomes" id="UP000027730">
    <property type="component" value="Unassembled WGS sequence"/>
</dbReference>
<dbReference type="PANTHER" id="PTHR45820:SF5">
    <property type="entry name" value="DIFFUSION FACILITATOR FAMILY METAL ION TRANSPORTER, PUTATIVE-RELATED"/>
    <property type="match status" value="1"/>
</dbReference>
<evidence type="ECO:0000256" key="8">
    <source>
        <dbReference type="SAM" id="Phobius"/>
    </source>
</evidence>
<evidence type="ECO:0000256" key="7">
    <source>
        <dbReference type="ARBA" id="ARBA00023136"/>
    </source>
</evidence>
<dbReference type="GO" id="GO:0005385">
    <property type="term" value="F:zinc ion transmembrane transporter activity"/>
    <property type="evidence" value="ECO:0007669"/>
    <property type="project" value="TreeGrafter"/>
</dbReference>
<keyword evidence="7 8" id="KW-0472">Membrane</keyword>
<dbReference type="RefSeq" id="XP_013425090.1">
    <property type="nucleotide sequence ID" value="XM_013569636.1"/>
</dbReference>
<keyword evidence="5" id="KW-0862">Zinc</keyword>
<keyword evidence="3" id="KW-0813">Transport</keyword>
<evidence type="ECO:0000259" key="9">
    <source>
        <dbReference type="Pfam" id="PF01545"/>
    </source>
</evidence>
<comment type="subcellular location">
    <subcellularLocation>
        <location evidence="1">Membrane</location>
        <topology evidence="1">Multi-pass membrane protein</topology>
    </subcellularLocation>
</comment>
<accession>A0A074WDW5</accession>
<evidence type="ECO:0000256" key="2">
    <source>
        <dbReference type="ARBA" id="ARBA00008873"/>
    </source>
</evidence>
<protein>
    <submittedName>
        <fullName evidence="11">Putative cation diffusion facilitator family metal ion transporter</fullName>
    </submittedName>
</protein>
<evidence type="ECO:0000256" key="6">
    <source>
        <dbReference type="ARBA" id="ARBA00022989"/>
    </source>
</evidence>
<dbReference type="Pfam" id="PF01545">
    <property type="entry name" value="Cation_efflux"/>
    <property type="match status" value="1"/>
</dbReference>
<dbReference type="Gene3D" id="1.20.1510.10">
    <property type="entry name" value="Cation efflux protein transmembrane domain"/>
    <property type="match status" value="1"/>
</dbReference>
<dbReference type="GO" id="GO:0016020">
    <property type="term" value="C:membrane"/>
    <property type="evidence" value="ECO:0007669"/>
    <property type="project" value="UniProtKB-SubCell"/>
</dbReference>
<keyword evidence="4 8" id="KW-0812">Transmembrane</keyword>
<reference evidence="11 12" key="1">
    <citation type="journal article" date="2014" name="BMC Genomics">
        <title>Genome sequencing of four Aureobasidium pullulans varieties: biotechnological potential, stress tolerance, and description of new species.</title>
        <authorList>
            <person name="Gostin Ar C."/>
            <person name="Ohm R.A."/>
            <person name="Kogej T."/>
            <person name="Sonjak S."/>
            <person name="Turk M."/>
            <person name="Zajc J."/>
            <person name="Zalar P."/>
            <person name="Grube M."/>
            <person name="Sun H."/>
            <person name="Han J."/>
            <person name="Sharma A."/>
            <person name="Chiniquy J."/>
            <person name="Ngan C.Y."/>
            <person name="Lipzen A."/>
            <person name="Barry K."/>
            <person name="Grigoriev I.V."/>
            <person name="Gunde-Cimerman N."/>
        </authorList>
    </citation>
    <scope>NUCLEOTIDE SEQUENCE [LARGE SCALE GENOMIC DNA]</scope>
    <source>
        <strain evidence="11 12">CBS 147.97</strain>
    </source>
</reference>
<feature type="transmembrane region" description="Helical" evidence="8">
    <location>
        <begin position="12"/>
        <end position="31"/>
    </location>
</feature>
<dbReference type="InterPro" id="IPR027470">
    <property type="entry name" value="Cation_efflux_CTD"/>
</dbReference>
<dbReference type="EMBL" id="KL584715">
    <property type="protein sequence ID" value="KEQ71183.1"/>
    <property type="molecule type" value="Genomic_DNA"/>
</dbReference>
<dbReference type="HOGENOM" id="CLU_013430_4_0_1"/>
<evidence type="ECO:0000256" key="5">
    <source>
        <dbReference type="ARBA" id="ARBA00022833"/>
    </source>
</evidence>
<gene>
    <name evidence="11" type="ORF">M436DRAFT_51949</name>
</gene>
<evidence type="ECO:0000256" key="3">
    <source>
        <dbReference type="ARBA" id="ARBA00022448"/>
    </source>
</evidence>
<feature type="transmembrane region" description="Helical" evidence="8">
    <location>
        <begin position="177"/>
        <end position="205"/>
    </location>
</feature>
<dbReference type="GeneID" id="25411511"/>
<dbReference type="SUPFAM" id="SSF160240">
    <property type="entry name" value="Cation efflux protein cytoplasmic domain-like"/>
    <property type="match status" value="1"/>
</dbReference>
<feature type="domain" description="Cation efflux protein cytoplasmic" evidence="10">
    <location>
        <begin position="247"/>
        <end position="314"/>
    </location>
</feature>
<dbReference type="AlphaFoldDB" id="A0A074WDW5"/>
<keyword evidence="6 8" id="KW-1133">Transmembrane helix</keyword>
<proteinExistence type="inferred from homology"/>
<dbReference type="InterPro" id="IPR058533">
    <property type="entry name" value="Cation_efflux_TM"/>
</dbReference>
<dbReference type="InterPro" id="IPR036837">
    <property type="entry name" value="Cation_efflux_CTD_sf"/>
</dbReference>
<dbReference type="InterPro" id="IPR027469">
    <property type="entry name" value="Cation_efflux_TMD_sf"/>
</dbReference>
<evidence type="ECO:0000313" key="11">
    <source>
        <dbReference type="EMBL" id="KEQ71183.1"/>
    </source>
</evidence>
<feature type="transmembrane region" description="Helical" evidence="8">
    <location>
        <begin position="80"/>
        <end position="102"/>
    </location>
</feature>
<dbReference type="Pfam" id="PF16916">
    <property type="entry name" value="ZT_dimer"/>
    <property type="match status" value="1"/>
</dbReference>
<organism evidence="11 12">
    <name type="scientific">Aureobasidium namibiae CBS 147.97</name>
    <dbReference type="NCBI Taxonomy" id="1043004"/>
    <lineage>
        <taxon>Eukaryota</taxon>
        <taxon>Fungi</taxon>
        <taxon>Dikarya</taxon>
        <taxon>Ascomycota</taxon>
        <taxon>Pezizomycotina</taxon>
        <taxon>Dothideomycetes</taxon>
        <taxon>Dothideomycetidae</taxon>
        <taxon>Dothideales</taxon>
        <taxon>Saccotheciaceae</taxon>
        <taxon>Aureobasidium</taxon>
    </lineage>
</organism>
<evidence type="ECO:0000256" key="1">
    <source>
        <dbReference type="ARBA" id="ARBA00004141"/>
    </source>
</evidence>
<evidence type="ECO:0000259" key="10">
    <source>
        <dbReference type="Pfam" id="PF16916"/>
    </source>
</evidence>
<feature type="transmembrane region" description="Helical" evidence="8">
    <location>
        <begin position="114"/>
        <end position="135"/>
    </location>
</feature>